<feature type="transmembrane region" description="Helical" evidence="1">
    <location>
        <begin position="15"/>
        <end position="35"/>
    </location>
</feature>
<reference evidence="2" key="1">
    <citation type="submission" date="2020-05" db="EMBL/GenBank/DDBJ databases">
        <title>Mycena genomes resolve the evolution of fungal bioluminescence.</title>
        <authorList>
            <person name="Tsai I.J."/>
        </authorList>
    </citation>
    <scope>NUCLEOTIDE SEQUENCE</scope>
    <source>
        <strain evidence="2">CCC161011</strain>
    </source>
</reference>
<keyword evidence="1" id="KW-0812">Transmembrane</keyword>
<dbReference type="Proteomes" id="UP000620124">
    <property type="component" value="Unassembled WGS sequence"/>
</dbReference>
<gene>
    <name evidence="2" type="ORF">MVEN_01330900</name>
</gene>
<name>A0A8H6Y1J7_9AGAR</name>
<proteinExistence type="predicted"/>
<keyword evidence="3" id="KW-1185">Reference proteome</keyword>
<dbReference type="EMBL" id="JACAZI010000010">
    <property type="protein sequence ID" value="KAF7350269.1"/>
    <property type="molecule type" value="Genomic_DNA"/>
</dbReference>
<accession>A0A8H6Y1J7</accession>
<dbReference type="PROSITE" id="PS51257">
    <property type="entry name" value="PROKAR_LIPOPROTEIN"/>
    <property type="match status" value="1"/>
</dbReference>
<feature type="transmembrane region" description="Helical" evidence="1">
    <location>
        <begin position="94"/>
        <end position="115"/>
    </location>
</feature>
<keyword evidence="1" id="KW-0472">Membrane</keyword>
<dbReference type="AlphaFoldDB" id="A0A8H6Y1J7"/>
<keyword evidence="1" id="KW-1133">Transmembrane helix</keyword>
<feature type="transmembrane region" description="Helical" evidence="1">
    <location>
        <begin position="139"/>
        <end position="160"/>
    </location>
</feature>
<feature type="transmembrane region" description="Helical" evidence="1">
    <location>
        <begin position="166"/>
        <end position="185"/>
    </location>
</feature>
<evidence type="ECO:0000313" key="3">
    <source>
        <dbReference type="Proteomes" id="UP000620124"/>
    </source>
</evidence>
<protein>
    <submittedName>
        <fullName evidence="2">Uncharacterized protein</fullName>
    </submittedName>
</protein>
<comment type="caution">
    <text evidence="2">The sequence shown here is derived from an EMBL/GenBank/DDBJ whole genome shotgun (WGS) entry which is preliminary data.</text>
</comment>
<evidence type="ECO:0000313" key="2">
    <source>
        <dbReference type="EMBL" id="KAF7350269.1"/>
    </source>
</evidence>
<dbReference type="OrthoDB" id="3000810at2759"/>
<evidence type="ECO:0000256" key="1">
    <source>
        <dbReference type="SAM" id="Phobius"/>
    </source>
</evidence>
<organism evidence="2 3">
    <name type="scientific">Mycena venus</name>
    <dbReference type="NCBI Taxonomy" id="2733690"/>
    <lineage>
        <taxon>Eukaryota</taxon>
        <taxon>Fungi</taxon>
        <taxon>Dikarya</taxon>
        <taxon>Basidiomycota</taxon>
        <taxon>Agaricomycotina</taxon>
        <taxon>Agaricomycetes</taxon>
        <taxon>Agaricomycetidae</taxon>
        <taxon>Agaricales</taxon>
        <taxon>Marasmiineae</taxon>
        <taxon>Mycenaceae</taxon>
        <taxon>Mycena</taxon>
    </lineage>
</organism>
<sequence length="226" mass="25315">MLQRMYALYNRDKRALWSLYAISACLMGILIWLMQNQHSFNLSVLPGCHVDLSPETYLLPAFSLYLAQLVLQILPYVPSFLPRYFTLHLLDVGGAWGALFLFDAIVFALTIFNAYSTRRRLGRQVQADMPIHSLIIKDGATYFAAIALSNLANIITFIFGKGQKSLPGSLTVFTTCISVTMVCRLTMNIKEKADIDTMEFNLSVSHDGVQIRTDLPDEVVAQEPVG</sequence>